<dbReference type="InterPro" id="IPR018247">
    <property type="entry name" value="EF_Hand_1_Ca_BS"/>
</dbReference>
<dbReference type="Pfam" id="PF01510">
    <property type="entry name" value="Amidase_2"/>
    <property type="match status" value="1"/>
</dbReference>
<dbReference type="GO" id="GO:0042742">
    <property type="term" value="P:defense response to bacterium"/>
    <property type="evidence" value="ECO:0007669"/>
    <property type="project" value="UniProtKB-KW"/>
</dbReference>
<dbReference type="CDD" id="cd06583">
    <property type="entry name" value="PGRP"/>
    <property type="match status" value="1"/>
</dbReference>
<dbReference type="GO" id="GO:0001897">
    <property type="term" value="P:symbiont-mediated cytolysis of host cell"/>
    <property type="evidence" value="ECO:0007669"/>
    <property type="project" value="UniProtKB-ARBA"/>
</dbReference>
<dbReference type="InterPro" id="IPR015510">
    <property type="entry name" value="PGRP"/>
</dbReference>
<feature type="domain" description="N-acetylmuramoyl-L-alanine amidase" evidence="4">
    <location>
        <begin position="1"/>
        <end position="128"/>
    </location>
</feature>
<evidence type="ECO:0000259" key="4">
    <source>
        <dbReference type="SMART" id="SM00644"/>
    </source>
</evidence>
<dbReference type="SMART" id="SM00644">
    <property type="entry name" value="Ami_2"/>
    <property type="match status" value="1"/>
</dbReference>
<dbReference type="SMART" id="SM00701">
    <property type="entry name" value="PGRP"/>
    <property type="match status" value="1"/>
</dbReference>
<dbReference type="InterPro" id="IPR002502">
    <property type="entry name" value="Amidase_domain"/>
</dbReference>
<evidence type="ECO:0000256" key="2">
    <source>
        <dbReference type="ARBA" id="ARBA00022529"/>
    </source>
</evidence>
<protein>
    <submittedName>
        <fullName evidence="6">Endodeoxyribonuclease I</fullName>
    </submittedName>
</protein>
<dbReference type="GO" id="GO:0009253">
    <property type="term" value="P:peptidoglycan catabolic process"/>
    <property type="evidence" value="ECO:0007669"/>
    <property type="project" value="InterPro"/>
</dbReference>
<organism evidence="6">
    <name type="scientific">Siphoviridae sp. ctxc31</name>
    <dbReference type="NCBI Taxonomy" id="2826520"/>
    <lineage>
        <taxon>Viruses</taxon>
        <taxon>Duplodnaviria</taxon>
        <taxon>Heunggongvirae</taxon>
        <taxon>Uroviricota</taxon>
        <taxon>Caudoviricetes</taxon>
    </lineage>
</organism>
<sequence length="162" mass="18249">MRELEMIVIHCSATMKSTDYTVERLKRDHLARGFNDIGYHFYITKDGKVHECRPLEKIGAHAKGYNAKSIGICYEGGLDESGKACDTRTEAQKSAIKELVGELAGKYPSIFQVCGHRDLSPDANGNGIVEPFEWIKSCPCYDVRKDFPNFMQEIVIKPSKED</sequence>
<dbReference type="EMBL" id="BK014938">
    <property type="protein sequence ID" value="DAD83472.1"/>
    <property type="molecule type" value="Genomic_DNA"/>
</dbReference>
<comment type="similarity">
    <text evidence="1">Belongs to the N-acetylmuramoyl-L-alanine amidase 2 family.</text>
</comment>
<dbReference type="GO" id="GO:0008270">
    <property type="term" value="F:zinc ion binding"/>
    <property type="evidence" value="ECO:0007669"/>
    <property type="project" value="InterPro"/>
</dbReference>
<name>A0A8S5MML3_9CAUD</name>
<dbReference type="PROSITE" id="PS00018">
    <property type="entry name" value="EF_HAND_1"/>
    <property type="match status" value="1"/>
</dbReference>
<reference evidence="6" key="1">
    <citation type="journal article" date="2021" name="Proc. Natl. Acad. Sci. U.S.A.">
        <title>A Catalog of Tens of Thousands of Viruses from Human Metagenomes Reveals Hidden Associations with Chronic Diseases.</title>
        <authorList>
            <person name="Tisza M.J."/>
            <person name="Buck C.B."/>
        </authorList>
    </citation>
    <scope>NUCLEOTIDE SEQUENCE</scope>
    <source>
        <strain evidence="6">Ctxc31</strain>
    </source>
</reference>
<dbReference type="PANTHER" id="PTHR11022:SF41">
    <property type="entry name" value="PEPTIDOGLYCAN-RECOGNITION PROTEIN LC-RELATED"/>
    <property type="match status" value="1"/>
</dbReference>
<proteinExistence type="inferred from homology"/>
<evidence type="ECO:0000256" key="3">
    <source>
        <dbReference type="ARBA" id="ARBA00022638"/>
    </source>
</evidence>
<keyword evidence="3" id="KW-0081">Bacteriolytic enzyme</keyword>
<dbReference type="Gene3D" id="3.40.80.10">
    <property type="entry name" value="Peptidoglycan recognition protein-like"/>
    <property type="match status" value="1"/>
</dbReference>
<accession>A0A8S5MML3</accession>
<evidence type="ECO:0000313" key="6">
    <source>
        <dbReference type="EMBL" id="DAD83472.1"/>
    </source>
</evidence>
<evidence type="ECO:0000256" key="1">
    <source>
        <dbReference type="ARBA" id="ARBA00007553"/>
    </source>
</evidence>
<dbReference type="InterPro" id="IPR036505">
    <property type="entry name" value="Amidase/PGRP_sf"/>
</dbReference>
<dbReference type="GO" id="GO:0008745">
    <property type="term" value="F:N-acetylmuramoyl-L-alanine amidase activity"/>
    <property type="evidence" value="ECO:0007669"/>
    <property type="project" value="InterPro"/>
</dbReference>
<dbReference type="SUPFAM" id="SSF55846">
    <property type="entry name" value="N-acetylmuramoyl-L-alanine amidase-like"/>
    <property type="match status" value="1"/>
</dbReference>
<dbReference type="PANTHER" id="PTHR11022">
    <property type="entry name" value="PEPTIDOGLYCAN RECOGNITION PROTEIN"/>
    <property type="match status" value="1"/>
</dbReference>
<feature type="domain" description="Peptidoglycan recognition protein family" evidence="5">
    <location>
        <begin position="1"/>
        <end position="120"/>
    </location>
</feature>
<evidence type="ECO:0000259" key="5">
    <source>
        <dbReference type="SMART" id="SM00701"/>
    </source>
</evidence>
<dbReference type="InterPro" id="IPR006619">
    <property type="entry name" value="PGRP_domain_met/bac"/>
</dbReference>
<keyword evidence="2" id="KW-0929">Antimicrobial</keyword>
<dbReference type="FunFam" id="3.40.80.10:FF:000008">
    <property type="entry name" value="N-acetylmuramoyl-L-alanine amidase"/>
    <property type="match status" value="1"/>
</dbReference>